<dbReference type="InterPro" id="IPR007812">
    <property type="entry name" value="T2SS_protein-GspL"/>
</dbReference>
<protein>
    <recommendedName>
        <fullName evidence="10">GspL periplasmic domain-containing protein</fullName>
    </recommendedName>
</protein>
<evidence type="ECO:0000313" key="11">
    <source>
        <dbReference type="EMBL" id="ONG41918.1"/>
    </source>
</evidence>
<dbReference type="EMBL" id="MLCN01000006">
    <property type="protein sequence ID" value="ONG41918.1"/>
    <property type="molecule type" value="Genomic_DNA"/>
</dbReference>
<proteinExistence type="inferred from homology"/>
<evidence type="ECO:0000256" key="7">
    <source>
        <dbReference type="ARBA" id="ARBA00022927"/>
    </source>
</evidence>
<reference evidence="11 12" key="1">
    <citation type="submission" date="2016-10" db="EMBL/GenBank/DDBJ databases">
        <title>Draft Genome sequence of Alkanindiges sp. strain H1.</title>
        <authorList>
            <person name="Subhash Y."/>
            <person name="Lee S."/>
        </authorList>
    </citation>
    <scope>NUCLEOTIDE SEQUENCE [LARGE SCALE GENOMIC DNA]</scope>
    <source>
        <strain evidence="11 12">H1</strain>
    </source>
</reference>
<dbReference type="InterPro" id="IPR025691">
    <property type="entry name" value="GspL_pp_dom"/>
</dbReference>
<dbReference type="NCBIfam" id="TIGR01709">
    <property type="entry name" value="typeII_sec_gspL"/>
    <property type="match status" value="1"/>
</dbReference>
<dbReference type="OrthoDB" id="6660461at2"/>
<keyword evidence="5" id="KW-0997">Cell inner membrane</keyword>
<keyword evidence="4" id="KW-1003">Cell membrane</keyword>
<keyword evidence="12" id="KW-1185">Reference proteome</keyword>
<evidence type="ECO:0000256" key="2">
    <source>
        <dbReference type="ARBA" id="ARBA00005318"/>
    </source>
</evidence>
<evidence type="ECO:0000313" key="12">
    <source>
        <dbReference type="Proteomes" id="UP000192132"/>
    </source>
</evidence>
<dbReference type="InterPro" id="IPR043129">
    <property type="entry name" value="ATPase_NBD"/>
</dbReference>
<dbReference type="Gene3D" id="3.30.420.380">
    <property type="match status" value="1"/>
</dbReference>
<evidence type="ECO:0000256" key="4">
    <source>
        <dbReference type="ARBA" id="ARBA00022475"/>
    </source>
</evidence>
<sequence length="393" mass="44159">MLYLWMPEGDAAWRWRVNATDVWQTAANWDELLQATATENQKEAIVFFPTSSTQILRQPLTRQQLRQIGPSGVRYLLEEYALLPVDQLAVHYQLDKGQVDKSLVDESEHVNIMALPASLVSQYQNIMALGAWRIQALLPDFLLVPAPTILNEAQLIIHQQQRILRVSDYVAYCADDLTILLDYMPELTQLNIWGQPGEQDQLAIEGIAGLAVSLYAWESTPAPFTDAQYIRHPFNVLPKAKAQLSGYWPAIAAVLVATLLVQMVYDGVRTWRYHKIAEQTHAMAVQQFQSWFPEERRIVNLRRQFEGHLQGNSNMDLTALSLISRVGPLLQQANLPATQVQYRDNVLELTIIASGLPALESLRSQLSDQGLNAELGSVNPASGQVSGLIRVQL</sequence>
<feature type="domain" description="GspL periplasmic" evidence="10">
    <location>
        <begin position="248"/>
        <end position="389"/>
    </location>
</feature>
<comment type="subcellular location">
    <subcellularLocation>
        <location evidence="1">Cell inner membrane</location>
    </subcellularLocation>
</comment>
<dbReference type="GO" id="GO:0015627">
    <property type="term" value="C:type II protein secretion system complex"/>
    <property type="evidence" value="ECO:0007669"/>
    <property type="project" value="InterPro"/>
</dbReference>
<gene>
    <name evidence="11" type="ORF">BKE30_02215</name>
</gene>
<keyword evidence="8" id="KW-1133">Transmembrane helix</keyword>
<dbReference type="GO" id="GO:0015628">
    <property type="term" value="P:protein secretion by the type II secretion system"/>
    <property type="evidence" value="ECO:0007669"/>
    <property type="project" value="InterPro"/>
</dbReference>
<evidence type="ECO:0000256" key="5">
    <source>
        <dbReference type="ARBA" id="ARBA00022519"/>
    </source>
</evidence>
<dbReference type="Pfam" id="PF12693">
    <property type="entry name" value="GspL_C"/>
    <property type="match status" value="1"/>
</dbReference>
<evidence type="ECO:0000256" key="8">
    <source>
        <dbReference type="ARBA" id="ARBA00022989"/>
    </source>
</evidence>
<evidence type="ECO:0000256" key="1">
    <source>
        <dbReference type="ARBA" id="ARBA00004533"/>
    </source>
</evidence>
<evidence type="ECO:0000259" key="10">
    <source>
        <dbReference type="Pfam" id="PF12693"/>
    </source>
</evidence>
<keyword evidence="7" id="KW-0653">Protein transport</keyword>
<evidence type="ECO:0000256" key="6">
    <source>
        <dbReference type="ARBA" id="ARBA00022692"/>
    </source>
</evidence>
<keyword evidence="9" id="KW-0472">Membrane</keyword>
<dbReference type="GO" id="GO:0005886">
    <property type="term" value="C:plasma membrane"/>
    <property type="evidence" value="ECO:0007669"/>
    <property type="project" value="UniProtKB-SubCell"/>
</dbReference>
<name>A0A1S8CXJ3_9GAMM</name>
<evidence type="ECO:0000256" key="9">
    <source>
        <dbReference type="ARBA" id="ARBA00023136"/>
    </source>
</evidence>
<dbReference type="GO" id="GO:0009276">
    <property type="term" value="C:Gram-negative-bacterium-type cell wall"/>
    <property type="evidence" value="ECO:0007669"/>
    <property type="project" value="InterPro"/>
</dbReference>
<dbReference type="STRING" id="1907941.BKE30_02215"/>
<organism evidence="11 12">
    <name type="scientific">Alkanindiges hydrocarboniclasticus</name>
    <dbReference type="NCBI Taxonomy" id="1907941"/>
    <lineage>
        <taxon>Bacteria</taxon>
        <taxon>Pseudomonadati</taxon>
        <taxon>Pseudomonadota</taxon>
        <taxon>Gammaproteobacteria</taxon>
        <taxon>Moraxellales</taxon>
        <taxon>Moraxellaceae</taxon>
        <taxon>Alkanindiges</taxon>
    </lineage>
</organism>
<accession>A0A1S8CXJ3</accession>
<dbReference type="AlphaFoldDB" id="A0A1S8CXJ3"/>
<dbReference type="RefSeq" id="WP_076877038.1">
    <property type="nucleotide sequence ID" value="NZ_MLCN01000006.1"/>
</dbReference>
<comment type="similarity">
    <text evidence="2">Belongs to the GSP L family.</text>
</comment>
<evidence type="ECO:0000256" key="3">
    <source>
        <dbReference type="ARBA" id="ARBA00022448"/>
    </source>
</evidence>
<keyword evidence="3" id="KW-0813">Transport</keyword>
<comment type="caution">
    <text evidence="11">The sequence shown here is derived from an EMBL/GenBank/DDBJ whole genome shotgun (WGS) entry which is preliminary data.</text>
</comment>
<dbReference type="SUPFAM" id="SSF53067">
    <property type="entry name" value="Actin-like ATPase domain"/>
    <property type="match status" value="1"/>
</dbReference>
<keyword evidence="6" id="KW-0812">Transmembrane</keyword>
<dbReference type="Proteomes" id="UP000192132">
    <property type="component" value="Unassembled WGS sequence"/>
</dbReference>
<dbReference type="Gene3D" id="3.30.1360.100">
    <property type="entry name" value="General secretion pathway protein M, EpsM"/>
    <property type="match status" value="1"/>
</dbReference>